<evidence type="ECO:0000256" key="5">
    <source>
        <dbReference type="ARBA" id="ARBA00023136"/>
    </source>
</evidence>
<dbReference type="PANTHER" id="PTHR11910">
    <property type="entry name" value="ATP SYNTHASE DELTA CHAIN"/>
    <property type="match status" value="1"/>
</dbReference>
<dbReference type="Proteomes" id="UP001205337">
    <property type="component" value="Unassembled WGS sequence"/>
</dbReference>
<dbReference type="InterPro" id="IPR000711">
    <property type="entry name" value="ATPase_OSCP/dsu"/>
</dbReference>
<keyword evidence="5 7" id="KW-0472">Membrane</keyword>
<comment type="subcellular location">
    <subcellularLocation>
        <location evidence="7">Cell membrane</location>
        <topology evidence="7">Peripheral membrane protein</topology>
    </subcellularLocation>
    <subcellularLocation>
        <location evidence="1">Membrane</location>
    </subcellularLocation>
</comment>
<comment type="function">
    <text evidence="7">F(1)F(0) ATP synthase produces ATP from ADP in the presence of a proton or sodium gradient. F-type ATPases consist of two structural domains, F(1) containing the extramembraneous catalytic core and F(0) containing the membrane proton channel, linked together by a central stalk and a peripheral stalk. During catalysis, ATP synthesis in the catalytic domain of F(1) is coupled via a rotary mechanism of the central stalk subunits to proton translocation.</text>
</comment>
<dbReference type="PRINTS" id="PR00125">
    <property type="entry name" value="ATPASEDELTA"/>
</dbReference>
<keyword evidence="3 7" id="KW-0375">Hydrogen ion transport</keyword>
<evidence type="ECO:0000256" key="4">
    <source>
        <dbReference type="ARBA" id="ARBA00023065"/>
    </source>
</evidence>
<name>A0ABT1ZJ27_9MICO</name>
<comment type="similarity">
    <text evidence="7">Belongs to the ATPase delta chain family.</text>
</comment>
<comment type="caution">
    <text evidence="8">The sequence shown here is derived from an EMBL/GenBank/DDBJ whole genome shotgun (WGS) entry which is preliminary data.</text>
</comment>
<dbReference type="Pfam" id="PF00213">
    <property type="entry name" value="OSCP"/>
    <property type="match status" value="2"/>
</dbReference>
<accession>A0ABT1ZJ27</accession>
<dbReference type="EMBL" id="JANTHX010000008">
    <property type="protein sequence ID" value="MCS0500697.1"/>
    <property type="molecule type" value="Genomic_DNA"/>
</dbReference>
<organism evidence="8 9">
    <name type="scientific">Protaetiibacter mangrovi</name>
    <dbReference type="NCBI Taxonomy" id="2970926"/>
    <lineage>
        <taxon>Bacteria</taxon>
        <taxon>Bacillati</taxon>
        <taxon>Actinomycetota</taxon>
        <taxon>Actinomycetes</taxon>
        <taxon>Micrococcales</taxon>
        <taxon>Microbacteriaceae</taxon>
        <taxon>Protaetiibacter</taxon>
    </lineage>
</organism>
<evidence type="ECO:0000313" key="9">
    <source>
        <dbReference type="Proteomes" id="UP001205337"/>
    </source>
</evidence>
<evidence type="ECO:0000256" key="2">
    <source>
        <dbReference type="ARBA" id="ARBA00022448"/>
    </source>
</evidence>
<reference evidence="8 9" key="1">
    <citation type="submission" date="2022-08" db="EMBL/GenBank/DDBJ databases">
        <authorList>
            <person name="Li F."/>
        </authorList>
    </citation>
    <scope>NUCLEOTIDE SEQUENCE [LARGE SCALE GENOMIC DNA]</scope>
    <source>
        <strain evidence="8 9">10F1B-8-1</strain>
    </source>
</reference>
<evidence type="ECO:0000256" key="6">
    <source>
        <dbReference type="ARBA" id="ARBA00023310"/>
    </source>
</evidence>
<sequence>MGSATRAALAAGAAELAAAKGTTLETGEQLLAAARALDSSAQLRSLLADPAVEPTEKKALIGRIFSTLSPAATELLAGLASSRWSTASDLVDGVEEIGIRAIAGAAPSADAIVGELFALERAASSDAELELALGSKLAEPAAKAALVSKLLAKSGSAGTLAIARHLVQSPRGRRIGALLGGAADIVADAAGSIVATVTVAAPLAAAQQATLETQLTQRLGRTPRLQYLIDPAVIGGVRVQVGDTVIDGTIATRLADLRLQLAG</sequence>
<dbReference type="SUPFAM" id="SSF47928">
    <property type="entry name" value="N-terminal domain of the delta subunit of the F1F0-ATP synthase"/>
    <property type="match status" value="1"/>
</dbReference>
<evidence type="ECO:0000256" key="3">
    <source>
        <dbReference type="ARBA" id="ARBA00022781"/>
    </source>
</evidence>
<keyword evidence="7" id="KW-0139">CF(1)</keyword>
<gene>
    <name evidence="7" type="primary">atpH</name>
    <name evidence="8" type="ORF">NUH29_14185</name>
</gene>
<evidence type="ECO:0000256" key="1">
    <source>
        <dbReference type="ARBA" id="ARBA00004370"/>
    </source>
</evidence>
<evidence type="ECO:0000313" key="8">
    <source>
        <dbReference type="EMBL" id="MCS0500697.1"/>
    </source>
</evidence>
<comment type="function">
    <text evidence="7">This protein is part of the stalk that links CF(0) to CF(1). It either transmits conformational changes from CF(0) to CF(1) or is implicated in proton conduction.</text>
</comment>
<dbReference type="Gene3D" id="1.10.520.20">
    <property type="entry name" value="N-terminal domain of the delta subunit of the F1F0-ATP synthase"/>
    <property type="match status" value="1"/>
</dbReference>
<dbReference type="InterPro" id="IPR026015">
    <property type="entry name" value="ATP_synth_OSCP/delta_N_sf"/>
</dbReference>
<dbReference type="NCBIfam" id="NF009967">
    <property type="entry name" value="PRK13430.1"/>
    <property type="match status" value="1"/>
</dbReference>
<keyword evidence="2 7" id="KW-0813">Transport</keyword>
<keyword evidence="9" id="KW-1185">Reference proteome</keyword>
<proteinExistence type="inferred from homology"/>
<keyword evidence="7" id="KW-1003">Cell membrane</keyword>
<protein>
    <recommendedName>
        <fullName evidence="7">ATP synthase subunit delta</fullName>
    </recommendedName>
    <alternativeName>
        <fullName evidence="7">ATP synthase F(1) sector subunit delta</fullName>
    </alternativeName>
    <alternativeName>
        <fullName evidence="7">F-type ATPase subunit delta</fullName>
        <shortName evidence="7">F-ATPase subunit delta</shortName>
    </alternativeName>
</protein>
<keyword evidence="4 7" id="KW-0406">Ion transport</keyword>
<evidence type="ECO:0000256" key="7">
    <source>
        <dbReference type="HAMAP-Rule" id="MF_01416"/>
    </source>
</evidence>
<keyword evidence="6 7" id="KW-0066">ATP synthesis</keyword>
<dbReference type="HAMAP" id="MF_01416">
    <property type="entry name" value="ATP_synth_delta_bact"/>
    <property type="match status" value="1"/>
</dbReference>
<dbReference type="RefSeq" id="WP_258799895.1">
    <property type="nucleotide sequence ID" value="NZ_JANTHX010000008.1"/>
</dbReference>